<keyword evidence="2" id="KW-1185">Reference proteome</keyword>
<organism evidence="1 2">
    <name type="scientific">Pedobacter frigoris</name>
    <dbReference type="NCBI Taxonomy" id="2571272"/>
    <lineage>
        <taxon>Bacteria</taxon>
        <taxon>Pseudomonadati</taxon>
        <taxon>Bacteroidota</taxon>
        <taxon>Sphingobacteriia</taxon>
        <taxon>Sphingobacteriales</taxon>
        <taxon>Sphingobacteriaceae</taxon>
        <taxon>Pedobacter</taxon>
    </lineage>
</organism>
<evidence type="ECO:0000313" key="1">
    <source>
        <dbReference type="EMBL" id="TKC03688.1"/>
    </source>
</evidence>
<dbReference type="EMBL" id="SWBQ01000007">
    <property type="protein sequence ID" value="TKC03688.1"/>
    <property type="molecule type" value="Genomic_DNA"/>
</dbReference>
<evidence type="ECO:0008006" key="3">
    <source>
        <dbReference type="Google" id="ProtNLM"/>
    </source>
</evidence>
<dbReference type="Proteomes" id="UP000307244">
    <property type="component" value="Unassembled WGS sequence"/>
</dbReference>
<comment type="caution">
    <text evidence="1">The sequence shown here is derived from an EMBL/GenBank/DDBJ whole genome shotgun (WGS) entry which is preliminary data.</text>
</comment>
<dbReference type="InterPro" id="IPR015424">
    <property type="entry name" value="PyrdxlP-dep_Trfase"/>
</dbReference>
<name>A0A4U1CCI1_9SPHI</name>
<sequence>MKQIYSSKMKPLGGYLELQLEKGQDYYPLLLKLNTGRNAFEYILKVKRYTSIYLPYFTCEVLLEPLRKLGIQYQFYTINEKMDPVLDFEVGPTECFLYTNYFGLKQDTILRLSKQFKNLIVDNSQAFFSEPVDGLDTFYSCRKFFGVPDGAYLNTDSLVRLKLERDLSCDRFSHLIKNIDVGIENGYQDYIENNIVLSNNPIKKMSALSHRILSGIDYKECKYRRNSNFMYLHDFLVNYNDYAFDASSVNGPMAYPLLISSTLVRKKLLEKRIYVATYWPNVLDWTTKKMYENYLTTHLLALPIDHRYTHADMKRILNVLKQLL</sequence>
<dbReference type="OrthoDB" id="8955051at2"/>
<evidence type="ECO:0000313" key="2">
    <source>
        <dbReference type="Proteomes" id="UP000307244"/>
    </source>
</evidence>
<dbReference type="AlphaFoldDB" id="A0A4U1CCI1"/>
<proteinExistence type="predicted"/>
<reference evidence="1 2" key="1">
    <citation type="submission" date="2019-04" db="EMBL/GenBank/DDBJ databases">
        <title>Pedobacter sp. RP-3-15 sp. nov., isolated from Arctic soil.</title>
        <authorList>
            <person name="Dahal R.H."/>
            <person name="Kim D.-U."/>
        </authorList>
    </citation>
    <scope>NUCLEOTIDE SEQUENCE [LARGE SCALE GENOMIC DNA]</scope>
    <source>
        <strain evidence="1 2">RP-3-15</strain>
    </source>
</reference>
<gene>
    <name evidence="1" type="ORF">FA047_19185</name>
</gene>
<accession>A0A4U1CCI1</accession>
<dbReference type="SUPFAM" id="SSF53383">
    <property type="entry name" value="PLP-dependent transferases"/>
    <property type="match status" value="1"/>
</dbReference>
<protein>
    <recommendedName>
        <fullName evidence="3">DegT/DnrJ/EryC1/StrS aminotransferase family protein</fullName>
    </recommendedName>
</protein>